<dbReference type="PRINTS" id="PR00480">
    <property type="entry name" value="ASTACIN"/>
</dbReference>
<keyword evidence="14" id="KW-1185">Reference proteome</keyword>
<dbReference type="Pfam" id="PF00431">
    <property type="entry name" value="CUB"/>
    <property type="match status" value="1"/>
</dbReference>
<accession>A0A210QMW1</accession>
<dbReference type="InterPro" id="IPR035914">
    <property type="entry name" value="Sperma_CUB_dom_sf"/>
</dbReference>
<keyword evidence="6 7" id="KW-1015">Disulfide bond</keyword>
<feature type="binding site" evidence="8">
    <location>
        <position position="252"/>
    </location>
    <ligand>
        <name>Zn(2+)</name>
        <dbReference type="ChEBI" id="CHEBI:29105"/>
        <note>catalytic</note>
    </ligand>
</feature>
<dbReference type="EMBL" id="NEDP02002767">
    <property type="protein sequence ID" value="OWF50080.1"/>
    <property type="molecule type" value="Genomic_DNA"/>
</dbReference>
<feature type="binding site" evidence="8">
    <location>
        <position position="242"/>
    </location>
    <ligand>
        <name>Zn(2+)</name>
        <dbReference type="ChEBI" id="CHEBI:29105"/>
        <note>catalytic</note>
    </ligand>
</feature>
<gene>
    <name evidence="13" type="ORF">KP79_PYT00918</name>
</gene>
<dbReference type="Pfam" id="PF01400">
    <property type="entry name" value="Astacin"/>
    <property type="match status" value="1"/>
</dbReference>
<dbReference type="Pfam" id="PF00008">
    <property type="entry name" value="EGF"/>
    <property type="match status" value="1"/>
</dbReference>
<dbReference type="PANTHER" id="PTHR10127:SF780">
    <property type="entry name" value="METALLOENDOPEPTIDASE"/>
    <property type="match status" value="1"/>
</dbReference>
<evidence type="ECO:0000256" key="8">
    <source>
        <dbReference type="PROSITE-ProRule" id="PRU01211"/>
    </source>
</evidence>
<feature type="domain" description="EGF-like" evidence="11">
    <location>
        <begin position="516"/>
        <end position="557"/>
    </location>
</feature>
<comment type="cofactor">
    <cofactor evidence="8 9">
        <name>Zn(2+)</name>
        <dbReference type="ChEBI" id="CHEBI:29105"/>
    </cofactor>
    <text evidence="8 9">Binds 1 zinc ion per subunit.</text>
</comment>
<dbReference type="SMART" id="SM00042">
    <property type="entry name" value="CUB"/>
    <property type="match status" value="1"/>
</dbReference>
<protein>
    <recommendedName>
        <fullName evidence="9">Metalloendopeptidase</fullName>
        <ecNumber evidence="9">3.4.24.-</ecNumber>
    </recommendedName>
</protein>
<evidence type="ECO:0000313" key="14">
    <source>
        <dbReference type="Proteomes" id="UP000242188"/>
    </source>
</evidence>
<evidence type="ECO:0000256" key="5">
    <source>
        <dbReference type="ARBA" id="ARBA00023049"/>
    </source>
</evidence>
<dbReference type="InterPro" id="IPR024079">
    <property type="entry name" value="MetalloPept_cat_dom_sf"/>
</dbReference>
<reference evidence="13 14" key="1">
    <citation type="journal article" date="2017" name="Nat. Ecol. Evol.">
        <title>Scallop genome provides insights into evolution of bilaterian karyotype and development.</title>
        <authorList>
            <person name="Wang S."/>
            <person name="Zhang J."/>
            <person name="Jiao W."/>
            <person name="Li J."/>
            <person name="Xun X."/>
            <person name="Sun Y."/>
            <person name="Guo X."/>
            <person name="Huan P."/>
            <person name="Dong B."/>
            <person name="Zhang L."/>
            <person name="Hu X."/>
            <person name="Sun X."/>
            <person name="Wang J."/>
            <person name="Zhao C."/>
            <person name="Wang Y."/>
            <person name="Wang D."/>
            <person name="Huang X."/>
            <person name="Wang R."/>
            <person name="Lv J."/>
            <person name="Li Y."/>
            <person name="Zhang Z."/>
            <person name="Liu B."/>
            <person name="Lu W."/>
            <person name="Hui Y."/>
            <person name="Liang J."/>
            <person name="Zhou Z."/>
            <person name="Hou R."/>
            <person name="Li X."/>
            <person name="Liu Y."/>
            <person name="Li H."/>
            <person name="Ning X."/>
            <person name="Lin Y."/>
            <person name="Zhao L."/>
            <person name="Xing Q."/>
            <person name="Dou J."/>
            <person name="Li Y."/>
            <person name="Mao J."/>
            <person name="Guo H."/>
            <person name="Dou H."/>
            <person name="Li T."/>
            <person name="Mu C."/>
            <person name="Jiang W."/>
            <person name="Fu Q."/>
            <person name="Fu X."/>
            <person name="Miao Y."/>
            <person name="Liu J."/>
            <person name="Yu Q."/>
            <person name="Li R."/>
            <person name="Liao H."/>
            <person name="Li X."/>
            <person name="Kong Y."/>
            <person name="Jiang Z."/>
            <person name="Chourrout D."/>
            <person name="Li R."/>
            <person name="Bao Z."/>
        </authorList>
    </citation>
    <scope>NUCLEOTIDE SEQUENCE [LARGE SCALE GENOMIC DNA]</scope>
    <source>
        <strain evidence="13 14">PY_sf001</strain>
    </source>
</reference>
<dbReference type="PROSITE" id="PS51864">
    <property type="entry name" value="ASTACIN"/>
    <property type="match status" value="1"/>
</dbReference>
<dbReference type="PROSITE" id="PS50026">
    <property type="entry name" value="EGF_3"/>
    <property type="match status" value="1"/>
</dbReference>
<feature type="binding site" evidence="8">
    <location>
        <position position="246"/>
    </location>
    <ligand>
        <name>Zn(2+)</name>
        <dbReference type="ChEBI" id="CHEBI:29105"/>
        <note>catalytic</note>
    </ligand>
</feature>
<feature type="domain" description="CUB" evidence="10">
    <location>
        <begin position="394"/>
        <end position="516"/>
    </location>
</feature>
<dbReference type="OrthoDB" id="6156699at2759"/>
<dbReference type="GO" id="GO:0004222">
    <property type="term" value="F:metalloendopeptidase activity"/>
    <property type="evidence" value="ECO:0007669"/>
    <property type="project" value="UniProtKB-UniRule"/>
</dbReference>
<keyword evidence="5 8" id="KW-0482">Metalloprotease</keyword>
<name>A0A210QMW1_MIZYE</name>
<sequence>MTSHTLFVVLFLWMQYICTVGTFDGGVLEGFDDNFGGIPVEPTPQPEEEIKKQDLVGDPKNRVISAEALKNMGSSEYSDVIAQVVETAGGPQRFKVDPNYIPDNKFEHDRHLISYSNDKRDLLDSLPEVSPENGPGETGYRVKRASFSEGYSRTWPSGVIPYTAANMTDVKFKVWIDAAVAMFEKKTCVRWVPYTNQPHHVEFLGKEKAICAAYLGMRSQEISPLYLYEIGNNCRAYYVVVHEMMHVMGADHEQSREDRYNNIHVDWNCISKGARQNYMLSLSADEDSEYDLASMMQYNPNLFRECVTEGLYGNKTMSAKNLRLDFLLYELVHQLTHYDIKSITEAYHCNEGCTDNCQNGGFVTKTVENPHCHCVCPKHFFGDQCTERQNEGECGSHTILQKYQPKIVKSNGYDQGFYELDRECIYQFTSPPGTRIKLEFVDMEITVSDAEITTCVHFIEVIVNLMGQAGPEECGVSTNLTYFTSINSESNMAMLNLNTLRAGSPSRGFMLKATAIESECLDHPCQNGGTCSDVESTDGTYHFECDCLTGYSGDRCDYVTAEDCLLE</sequence>
<evidence type="ECO:0000256" key="7">
    <source>
        <dbReference type="PROSITE-ProRule" id="PRU00076"/>
    </source>
</evidence>
<dbReference type="Gene3D" id="2.60.120.290">
    <property type="entry name" value="Spermadhesin, CUB domain"/>
    <property type="match status" value="1"/>
</dbReference>
<comment type="caution">
    <text evidence="7">Lacks conserved residue(s) required for the propagation of feature annotation.</text>
</comment>
<dbReference type="SUPFAM" id="SSF57196">
    <property type="entry name" value="EGF/Laminin"/>
    <property type="match status" value="1"/>
</dbReference>
<dbReference type="PROSITE" id="PS00022">
    <property type="entry name" value="EGF_1"/>
    <property type="match status" value="1"/>
</dbReference>
<evidence type="ECO:0000259" key="12">
    <source>
        <dbReference type="PROSITE" id="PS51864"/>
    </source>
</evidence>
<dbReference type="SUPFAM" id="SSF55486">
    <property type="entry name" value="Metalloproteases ('zincins'), catalytic domain"/>
    <property type="match status" value="1"/>
</dbReference>
<evidence type="ECO:0000259" key="10">
    <source>
        <dbReference type="PROSITE" id="PS01180"/>
    </source>
</evidence>
<evidence type="ECO:0000256" key="4">
    <source>
        <dbReference type="ARBA" id="ARBA00022833"/>
    </source>
</evidence>
<dbReference type="SUPFAM" id="SSF49854">
    <property type="entry name" value="Spermadhesin, CUB domain"/>
    <property type="match status" value="1"/>
</dbReference>
<dbReference type="PANTHER" id="PTHR10127">
    <property type="entry name" value="DISCOIDIN, CUB, EGF, LAMININ , AND ZINC METALLOPROTEASE DOMAIN CONTAINING"/>
    <property type="match status" value="1"/>
</dbReference>
<dbReference type="SMART" id="SM00181">
    <property type="entry name" value="EGF"/>
    <property type="match status" value="2"/>
</dbReference>
<dbReference type="SMART" id="SM00235">
    <property type="entry name" value="ZnMc"/>
    <property type="match status" value="1"/>
</dbReference>
<keyword evidence="7" id="KW-0245">EGF-like domain</keyword>
<comment type="caution">
    <text evidence="13">The sequence shown here is derived from an EMBL/GenBank/DDBJ whole genome shotgun (WGS) entry which is preliminary data.</text>
</comment>
<feature type="disulfide bond" evidence="7">
    <location>
        <begin position="547"/>
        <end position="556"/>
    </location>
</feature>
<dbReference type="Proteomes" id="UP000242188">
    <property type="component" value="Unassembled WGS sequence"/>
</dbReference>
<dbReference type="CDD" id="cd00054">
    <property type="entry name" value="EGF_CA"/>
    <property type="match status" value="1"/>
</dbReference>
<dbReference type="Gene3D" id="3.40.390.10">
    <property type="entry name" value="Collagenase (Catalytic Domain)"/>
    <property type="match status" value="1"/>
</dbReference>
<keyword evidence="4 8" id="KW-0862">Zinc</keyword>
<dbReference type="GO" id="GO:0008270">
    <property type="term" value="F:zinc ion binding"/>
    <property type="evidence" value="ECO:0007669"/>
    <property type="project" value="UniProtKB-UniRule"/>
</dbReference>
<feature type="domain" description="Peptidase M12A" evidence="12">
    <location>
        <begin position="144"/>
        <end position="350"/>
    </location>
</feature>
<evidence type="ECO:0000256" key="2">
    <source>
        <dbReference type="ARBA" id="ARBA00022723"/>
    </source>
</evidence>
<dbReference type="InterPro" id="IPR000859">
    <property type="entry name" value="CUB_dom"/>
</dbReference>
<dbReference type="PROSITE" id="PS01180">
    <property type="entry name" value="CUB"/>
    <property type="match status" value="1"/>
</dbReference>
<dbReference type="PROSITE" id="PS01186">
    <property type="entry name" value="EGF_2"/>
    <property type="match status" value="1"/>
</dbReference>
<evidence type="ECO:0000259" key="11">
    <source>
        <dbReference type="PROSITE" id="PS50026"/>
    </source>
</evidence>
<evidence type="ECO:0000256" key="9">
    <source>
        <dbReference type="RuleBase" id="RU361183"/>
    </source>
</evidence>
<evidence type="ECO:0000313" key="13">
    <source>
        <dbReference type="EMBL" id="OWF50080.1"/>
    </source>
</evidence>
<dbReference type="EC" id="3.4.24.-" evidence="9"/>
<dbReference type="Gene3D" id="2.10.25.10">
    <property type="entry name" value="Laminin"/>
    <property type="match status" value="1"/>
</dbReference>
<keyword evidence="1 8" id="KW-0645">Protease</keyword>
<dbReference type="InterPro" id="IPR001506">
    <property type="entry name" value="Peptidase_M12A"/>
</dbReference>
<evidence type="ECO:0000256" key="6">
    <source>
        <dbReference type="ARBA" id="ARBA00023157"/>
    </source>
</evidence>
<evidence type="ECO:0000256" key="1">
    <source>
        <dbReference type="ARBA" id="ARBA00022670"/>
    </source>
</evidence>
<dbReference type="GO" id="GO:0006508">
    <property type="term" value="P:proteolysis"/>
    <property type="evidence" value="ECO:0007669"/>
    <property type="project" value="UniProtKB-KW"/>
</dbReference>
<dbReference type="InterPro" id="IPR006026">
    <property type="entry name" value="Peptidase_Metallo"/>
</dbReference>
<proteinExistence type="predicted"/>
<dbReference type="AlphaFoldDB" id="A0A210QMW1"/>
<keyword evidence="2 8" id="KW-0479">Metal-binding</keyword>
<dbReference type="InterPro" id="IPR000742">
    <property type="entry name" value="EGF"/>
</dbReference>
<evidence type="ECO:0000256" key="3">
    <source>
        <dbReference type="ARBA" id="ARBA00022801"/>
    </source>
</evidence>
<keyword evidence="3 8" id="KW-0378">Hydrolase</keyword>
<feature type="active site" evidence="8">
    <location>
        <position position="243"/>
    </location>
</feature>
<organism evidence="13 14">
    <name type="scientific">Mizuhopecten yessoensis</name>
    <name type="common">Japanese scallop</name>
    <name type="synonym">Patinopecten yessoensis</name>
    <dbReference type="NCBI Taxonomy" id="6573"/>
    <lineage>
        <taxon>Eukaryota</taxon>
        <taxon>Metazoa</taxon>
        <taxon>Spiralia</taxon>
        <taxon>Lophotrochozoa</taxon>
        <taxon>Mollusca</taxon>
        <taxon>Bivalvia</taxon>
        <taxon>Autobranchia</taxon>
        <taxon>Pteriomorphia</taxon>
        <taxon>Pectinida</taxon>
        <taxon>Pectinoidea</taxon>
        <taxon>Pectinidae</taxon>
        <taxon>Mizuhopecten</taxon>
    </lineage>
</organism>